<evidence type="ECO:0000313" key="2">
    <source>
        <dbReference type="Proteomes" id="UP000314294"/>
    </source>
</evidence>
<organism evidence="1 2">
    <name type="scientific">Liparis tanakae</name>
    <name type="common">Tanaka's snailfish</name>
    <dbReference type="NCBI Taxonomy" id="230148"/>
    <lineage>
        <taxon>Eukaryota</taxon>
        <taxon>Metazoa</taxon>
        <taxon>Chordata</taxon>
        <taxon>Craniata</taxon>
        <taxon>Vertebrata</taxon>
        <taxon>Euteleostomi</taxon>
        <taxon>Actinopterygii</taxon>
        <taxon>Neopterygii</taxon>
        <taxon>Teleostei</taxon>
        <taxon>Neoteleostei</taxon>
        <taxon>Acanthomorphata</taxon>
        <taxon>Eupercaria</taxon>
        <taxon>Perciformes</taxon>
        <taxon>Cottioidei</taxon>
        <taxon>Cottales</taxon>
        <taxon>Liparidae</taxon>
        <taxon>Liparis</taxon>
    </lineage>
</organism>
<name>A0A4Z2J1A3_9TELE</name>
<protein>
    <submittedName>
        <fullName evidence="1">Uncharacterized protein</fullName>
    </submittedName>
</protein>
<dbReference type="EMBL" id="SRLO01000030">
    <property type="protein sequence ID" value="TNN83956.1"/>
    <property type="molecule type" value="Genomic_DNA"/>
</dbReference>
<comment type="caution">
    <text evidence="1">The sequence shown here is derived from an EMBL/GenBank/DDBJ whole genome shotgun (WGS) entry which is preliminary data.</text>
</comment>
<evidence type="ECO:0000313" key="1">
    <source>
        <dbReference type="EMBL" id="TNN83956.1"/>
    </source>
</evidence>
<gene>
    <name evidence="1" type="ORF">EYF80_005827</name>
</gene>
<accession>A0A4Z2J1A3</accession>
<reference evidence="1 2" key="1">
    <citation type="submission" date="2019-03" db="EMBL/GenBank/DDBJ databases">
        <title>First draft genome of Liparis tanakae, snailfish: a comprehensive survey of snailfish specific genes.</title>
        <authorList>
            <person name="Kim W."/>
            <person name="Song I."/>
            <person name="Jeong J.-H."/>
            <person name="Kim D."/>
            <person name="Kim S."/>
            <person name="Ryu S."/>
            <person name="Song J.Y."/>
            <person name="Lee S.K."/>
        </authorList>
    </citation>
    <scope>NUCLEOTIDE SEQUENCE [LARGE SCALE GENOMIC DNA]</scope>
    <source>
        <tissue evidence="1">Muscle</tissue>
    </source>
</reference>
<proteinExistence type="predicted"/>
<dbReference type="AlphaFoldDB" id="A0A4Z2J1A3"/>
<sequence>MCSLPALLNLAQGLTARPEASTVLSVALSSQGIKKTAAESGARRLVGLVPSLGGHGDAAGEERQQSELHHAVRLLQRLGGRPGRKPRRLDSLDVLGWEMSYKGMRRREERGWRWGRGLSKWSGREEGGARDFLP</sequence>
<keyword evidence="2" id="KW-1185">Reference proteome</keyword>
<dbReference type="Proteomes" id="UP000314294">
    <property type="component" value="Unassembled WGS sequence"/>
</dbReference>